<evidence type="ECO:0000313" key="3">
    <source>
        <dbReference type="Proteomes" id="UP000016932"/>
    </source>
</evidence>
<dbReference type="EMBL" id="KB446558">
    <property type="protein sequence ID" value="EME83235.1"/>
    <property type="molecule type" value="Genomic_DNA"/>
</dbReference>
<sequence length="224" mass="25450">MEPFRLALFLFAILSMNILADRTFKNCSSLEQLRIGNSLITAYKLITTAKVLGTSEFIEDTDSSGSSQELNEMNQRWRADVYKAIAIEPAQLTFDCSFENTTIQAMCDAAPYGMPDTANKLPVLLVKTDTGSMVLCKNYISQDARSAAVPIAHELVEIAKKEEHNRRAKSVIQNLRAIDYHAQQMTENLYKLLLSLDEFYLTDFWKRTMKRYSETIGRIKAKLT</sequence>
<reference evidence="2 3" key="1">
    <citation type="journal article" date="2012" name="PLoS Pathog.">
        <title>Diverse lifestyles and strategies of plant pathogenesis encoded in the genomes of eighteen Dothideomycetes fungi.</title>
        <authorList>
            <person name="Ohm R.A."/>
            <person name="Feau N."/>
            <person name="Henrissat B."/>
            <person name="Schoch C.L."/>
            <person name="Horwitz B.A."/>
            <person name="Barry K.W."/>
            <person name="Condon B.J."/>
            <person name="Copeland A.C."/>
            <person name="Dhillon B."/>
            <person name="Glaser F."/>
            <person name="Hesse C.N."/>
            <person name="Kosti I."/>
            <person name="LaButti K."/>
            <person name="Lindquist E.A."/>
            <person name="Lucas S."/>
            <person name="Salamov A.A."/>
            <person name="Bradshaw R.E."/>
            <person name="Ciuffetti L."/>
            <person name="Hamelin R.C."/>
            <person name="Kema G.H.J."/>
            <person name="Lawrence C."/>
            <person name="Scott J.A."/>
            <person name="Spatafora J.W."/>
            <person name="Turgeon B.G."/>
            <person name="de Wit P.J.G.M."/>
            <person name="Zhong S."/>
            <person name="Goodwin S.B."/>
            <person name="Grigoriev I.V."/>
        </authorList>
    </citation>
    <scope>NUCLEOTIDE SEQUENCE [LARGE SCALE GENOMIC DNA]</scope>
    <source>
        <strain evidence="2 3">CIRAD86</strain>
    </source>
</reference>
<feature type="chain" id="PRO_5004030327" evidence="1">
    <location>
        <begin position="21"/>
        <end position="224"/>
    </location>
</feature>
<feature type="signal peptide" evidence="1">
    <location>
        <begin position="1"/>
        <end position="20"/>
    </location>
</feature>
<dbReference type="RefSeq" id="XP_007926525.1">
    <property type="nucleotide sequence ID" value="XM_007928334.1"/>
</dbReference>
<proteinExistence type="predicted"/>
<dbReference type="OrthoDB" id="10446364at2759"/>
<dbReference type="AlphaFoldDB" id="M2Z065"/>
<keyword evidence="1" id="KW-0732">Signal</keyword>
<name>M2Z065_PSEFD</name>
<dbReference type="Proteomes" id="UP000016932">
    <property type="component" value="Unassembled WGS sequence"/>
</dbReference>
<keyword evidence="3" id="KW-1185">Reference proteome</keyword>
<evidence type="ECO:0000313" key="2">
    <source>
        <dbReference type="EMBL" id="EME83235.1"/>
    </source>
</evidence>
<dbReference type="KEGG" id="pfj:MYCFIDRAFT_84904"/>
<gene>
    <name evidence="2" type="ORF">MYCFIDRAFT_84904</name>
</gene>
<evidence type="ECO:0000256" key="1">
    <source>
        <dbReference type="SAM" id="SignalP"/>
    </source>
</evidence>
<dbReference type="VEuPathDB" id="FungiDB:MYCFIDRAFT_84904"/>
<protein>
    <submittedName>
        <fullName evidence="2">Uncharacterized protein</fullName>
    </submittedName>
</protein>
<dbReference type="HOGENOM" id="CLU_1235497_0_0_1"/>
<accession>M2Z065</accession>
<organism evidence="2 3">
    <name type="scientific">Pseudocercospora fijiensis (strain CIRAD86)</name>
    <name type="common">Black leaf streak disease fungus</name>
    <name type="synonym">Mycosphaerella fijiensis</name>
    <dbReference type="NCBI Taxonomy" id="383855"/>
    <lineage>
        <taxon>Eukaryota</taxon>
        <taxon>Fungi</taxon>
        <taxon>Dikarya</taxon>
        <taxon>Ascomycota</taxon>
        <taxon>Pezizomycotina</taxon>
        <taxon>Dothideomycetes</taxon>
        <taxon>Dothideomycetidae</taxon>
        <taxon>Mycosphaerellales</taxon>
        <taxon>Mycosphaerellaceae</taxon>
        <taxon>Pseudocercospora</taxon>
    </lineage>
</organism>
<dbReference type="GeneID" id="19342273"/>